<feature type="region of interest" description="Disordered" evidence="1">
    <location>
        <begin position="141"/>
        <end position="160"/>
    </location>
</feature>
<gene>
    <name evidence="2" type="ORF">BaRGS_00017490</name>
</gene>
<evidence type="ECO:0000313" key="2">
    <source>
        <dbReference type="EMBL" id="KAK7491219.1"/>
    </source>
</evidence>
<feature type="non-terminal residue" evidence="2">
    <location>
        <position position="1"/>
    </location>
</feature>
<protein>
    <submittedName>
        <fullName evidence="2">Uncharacterized protein</fullName>
    </submittedName>
</protein>
<proteinExistence type="predicted"/>
<sequence>RASDRGYKGQHQHINVRTTTGLRGPLGTGIISSLIIPPLLKEAAPHSQTATVLKPKYRQLRSLLVLEYPRLKEAFQPARTLPHIRRLEEIHGFVDDVGISQHAGPSRGLLRISKTDTSQEKQTLSRSDSCVGGQTTWRTKNKPFLFPPDRHTQSVKPFGL</sequence>
<comment type="caution">
    <text evidence="2">The sequence shown here is derived from an EMBL/GenBank/DDBJ whole genome shotgun (WGS) entry which is preliminary data.</text>
</comment>
<evidence type="ECO:0000256" key="1">
    <source>
        <dbReference type="SAM" id="MobiDB-lite"/>
    </source>
</evidence>
<dbReference type="AlphaFoldDB" id="A0ABD0KVG7"/>
<evidence type="ECO:0000313" key="3">
    <source>
        <dbReference type="Proteomes" id="UP001519460"/>
    </source>
</evidence>
<organism evidence="2 3">
    <name type="scientific">Batillaria attramentaria</name>
    <dbReference type="NCBI Taxonomy" id="370345"/>
    <lineage>
        <taxon>Eukaryota</taxon>
        <taxon>Metazoa</taxon>
        <taxon>Spiralia</taxon>
        <taxon>Lophotrochozoa</taxon>
        <taxon>Mollusca</taxon>
        <taxon>Gastropoda</taxon>
        <taxon>Caenogastropoda</taxon>
        <taxon>Sorbeoconcha</taxon>
        <taxon>Cerithioidea</taxon>
        <taxon>Batillariidae</taxon>
        <taxon>Batillaria</taxon>
    </lineage>
</organism>
<reference evidence="2 3" key="1">
    <citation type="journal article" date="2023" name="Sci. Data">
        <title>Genome assembly of the Korean intertidal mud-creeper Batillaria attramentaria.</title>
        <authorList>
            <person name="Patra A.K."/>
            <person name="Ho P.T."/>
            <person name="Jun S."/>
            <person name="Lee S.J."/>
            <person name="Kim Y."/>
            <person name="Won Y.J."/>
        </authorList>
    </citation>
    <scope>NUCLEOTIDE SEQUENCE [LARGE SCALE GENOMIC DNA]</scope>
    <source>
        <strain evidence="2">Wonlab-2016</strain>
    </source>
</reference>
<name>A0ABD0KVG7_9CAEN</name>
<dbReference type="Proteomes" id="UP001519460">
    <property type="component" value="Unassembled WGS sequence"/>
</dbReference>
<keyword evidence="3" id="KW-1185">Reference proteome</keyword>
<accession>A0ABD0KVG7</accession>
<dbReference type="EMBL" id="JACVVK020000117">
    <property type="protein sequence ID" value="KAK7491219.1"/>
    <property type="molecule type" value="Genomic_DNA"/>
</dbReference>